<gene>
    <name evidence="3" type="ORF">TBRA_LOCUS15847</name>
</gene>
<dbReference type="AlphaFoldDB" id="A0A6H5J7Y5"/>
<keyword evidence="2" id="KW-0472">Membrane</keyword>
<keyword evidence="2" id="KW-0812">Transmembrane</keyword>
<keyword evidence="2" id="KW-1133">Transmembrane helix</keyword>
<dbReference type="Proteomes" id="UP000479190">
    <property type="component" value="Unassembled WGS sequence"/>
</dbReference>
<sequence>MYYNIPKARQDRARRGHAIAAGKSGRPKFNRARRNDDSAYDLPERKRRRLRGDVLRDLRRRRADGADQRSGQIRQHTAALGYSQRPRKFGKISAEKRRDPNAITEQRSTPLHFICQACSDTMAFFETIDEVHRTVKIDARDKLGRTPLAPLALSCKIRSTYCWIVAPISLTSFSLGIASARALYRSMAKITSSN</sequence>
<dbReference type="OrthoDB" id="445896at2759"/>
<evidence type="ECO:0000313" key="3">
    <source>
        <dbReference type="EMBL" id="CAB0044259.1"/>
    </source>
</evidence>
<evidence type="ECO:0000256" key="2">
    <source>
        <dbReference type="SAM" id="Phobius"/>
    </source>
</evidence>
<feature type="transmembrane region" description="Helical" evidence="2">
    <location>
        <begin position="163"/>
        <end position="184"/>
    </location>
</feature>
<proteinExistence type="predicted"/>
<evidence type="ECO:0000256" key="1">
    <source>
        <dbReference type="SAM" id="MobiDB-lite"/>
    </source>
</evidence>
<protein>
    <submittedName>
        <fullName evidence="3">Uncharacterized protein</fullName>
    </submittedName>
</protein>
<dbReference type="EMBL" id="CADCXV010001416">
    <property type="protein sequence ID" value="CAB0044259.1"/>
    <property type="molecule type" value="Genomic_DNA"/>
</dbReference>
<feature type="region of interest" description="Disordered" evidence="1">
    <location>
        <begin position="1"/>
        <end position="44"/>
    </location>
</feature>
<name>A0A6H5J7Y5_9HYME</name>
<accession>A0A6H5J7Y5</accession>
<reference evidence="3 4" key="1">
    <citation type="submission" date="2020-02" db="EMBL/GenBank/DDBJ databases">
        <authorList>
            <person name="Ferguson B K."/>
        </authorList>
    </citation>
    <scope>NUCLEOTIDE SEQUENCE [LARGE SCALE GENOMIC DNA]</scope>
</reference>
<organism evidence="3 4">
    <name type="scientific">Trichogramma brassicae</name>
    <dbReference type="NCBI Taxonomy" id="86971"/>
    <lineage>
        <taxon>Eukaryota</taxon>
        <taxon>Metazoa</taxon>
        <taxon>Ecdysozoa</taxon>
        <taxon>Arthropoda</taxon>
        <taxon>Hexapoda</taxon>
        <taxon>Insecta</taxon>
        <taxon>Pterygota</taxon>
        <taxon>Neoptera</taxon>
        <taxon>Endopterygota</taxon>
        <taxon>Hymenoptera</taxon>
        <taxon>Apocrita</taxon>
        <taxon>Proctotrupomorpha</taxon>
        <taxon>Chalcidoidea</taxon>
        <taxon>Trichogrammatidae</taxon>
        <taxon>Trichogramma</taxon>
    </lineage>
</organism>
<evidence type="ECO:0000313" key="4">
    <source>
        <dbReference type="Proteomes" id="UP000479190"/>
    </source>
</evidence>
<keyword evidence="4" id="KW-1185">Reference proteome</keyword>